<organism evidence="4 5">
    <name type="scientific">Candidatus Enterococcus murrayae</name>
    <dbReference type="NCBI Taxonomy" id="2815321"/>
    <lineage>
        <taxon>Bacteria</taxon>
        <taxon>Bacillati</taxon>
        <taxon>Bacillota</taxon>
        <taxon>Bacilli</taxon>
        <taxon>Lactobacillales</taxon>
        <taxon>Enterococcaceae</taxon>
        <taxon>Enterococcus</taxon>
    </lineage>
</organism>
<dbReference type="SUPFAM" id="SSF101473">
    <property type="entry name" value="DhaL-like"/>
    <property type="match status" value="1"/>
</dbReference>
<dbReference type="GO" id="GO:0016301">
    <property type="term" value="F:kinase activity"/>
    <property type="evidence" value="ECO:0007669"/>
    <property type="project" value="UniProtKB-KW"/>
</dbReference>
<dbReference type="PROSITE" id="PS51480">
    <property type="entry name" value="DHAL"/>
    <property type="match status" value="1"/>
</dbReference>
<proteinExistence type="predicted"/>
<evidence type="ECO:0000259" key="3">
    <source>
        <dbReference type="PROSITE" id="PS51480"/>
    </source>
</evidence>
<gene>
    <name evidence="4" type="primary">dhaL</name>
    <name evidence="4" type="ORF">JZO85_03160</name>
</gene>
<evidence type="ECO:0000313" key="5">
    <source>
        <dbReference type="Proteomes" id="UP000664495"/>
    </source>
</evidence>
<keyword evidence="2 4" id="KW-0418">Kinase</keyword>
<protein>
    <submittedName>
        <fullName evidence="4">Dihydroxyacetone kinase subunit L</fullName>
    </submittedName>
</protein>
<evidence type="ECO:0000256" key="1">
    <source>
        <dbReference type="ARBA" id="ARBA00022679"/>
    </source>
</evidence>
<dbReference type="PANTHER" id="PTHR28629">
    <property type="entry name" value="TRIOKINASE/FMN CYCLASE"/>
    <property type="match status" value="1"/>
</dbReference>
<evidence type="ECO:0000313" key="4">
    <source>
        <dbReference type="EMBL" id="MBO0451249.1"/>
    </source>
</evidence>
<dbReference type="Pfam" id="PF02734">
    <property type="entry name" value="Dak2"/>
    <property type="match status" value="1"/>
</dbReference>
<dbReference type="Gene3D" id="1.25.40.340">
    <property type="match status" value="1"/>
</dbReference>
<name>A0ABS3HCS6_9ENTE</name>
<comment type="caution">
    <text evidence="4">The sequence shown here is derived from an EMBL/GenBank/DDBJ whole genome shotgun (WGS) entry which is preliminary data.</text>
</comment>
<dbReference type="InterPro" id="IPR004007">
    <property type="entry name" value="DhaL_dom"/>
</dbReference>
<dbReference type="EMBL" id="JAFLVR010000007">
    <property type="protein sequence ID" value="MBO0451249.1"/>
    <property type="molecule type" value="Genomic_DNA"/>
</dbReference>
<dbReference type="Proteomes" id="UP000664495">
    <property type="component" value="Unassembled WGS sequence"/>
</dbReference>
<feature type="domain" description="DhaL" evidence="3">
    <location>
        <begin position="8"/>
        <end position="208"/>
    </location>
</feature>
<sequence>MRTEFSNQEASRIVDAVIETIQTNKQYLCEVDSHGGDGDHGINMNKGFTFARQELDNMTEYTMSDGFKVISQVLVTKIGGSMGPLYGSFFQGLSSAARKNEIITSEIVMKMLQKAYLNLSDLTDAKVGDKSLIDVLVPTIQTYEKYFIDDAPFDVCLIQSLTAAKAGLEKTKEIPAKIGRASRIGDRSIGHQDAGATSCYLIIEAFINTINDLVEE</sequence>
<dbReference type="InterPro" id="IPR012737">
    <property type="entry name" value="DhaK_L_YcgS"/>
</dbReference>
<dbReference type="PANTHER" id="PTHR28629:SF4">
    <property type="entry name" value="TRIOKINASE_FMN CYCLASE"/>
    <property type="match status" value="1"/>
</dbReference>
<accession>A0ABS3HCS6</accession>
<dbReference type="NCBIfam" id="TIGR02365">
    <property type="entry name" value="dha_L_ycgS"/>
    <property type="match status" value="1"/>
</dbReference>
<dbReference type="InterPro" id="IPR050861">
    <property type="entry name" value="Dihydroxyacetone_Kinase"/>
</dbReference>
<dbReference type="SMART" id="SM01120">
    <property type="entry name" value="Dak2"/>
    <property type="match status" value="1"/>
</dbReference>
<dbReference type="RefSeq" id="WP_207107067.1">
    <property type="nucleotide sequence ID" value="NZ_JAFLVR010000007.1"/>
</dbReference>
<reference evidence="4 5" key="1">
    <citation type="submission" date="2021-03" db="EMBL/GenBank/DDBJ databases">
        <title>Enterococcal diversity collection.</title>
        <authorList>
            <person name="Gilmore M.S."/>
            <person name="Schwartzman J."/>
            <person name="Van Tyne D."/>
            <person name="Martin M."/>
            <person name="Earl A.M."/>
            <person name="Manson A.L."/>
            <person name="Straub T."/>
            <person name="Salamzade R."/>
            <person name="Saavedra J."/>
            <person name="Lebreton F."/>
            <person name="Prichula J."/>
            <person name="Schaufler K."/>
            <person name="Gaca A."/>
            <person name="Sgardioli B."/>
            <person name="Wagenaar J."/>
            <person name="Strong T."/>
        </authorList>
    </citation>
    <scope>NUCLEOTIDE SEQUENCE [LARGE SCALE GENOMIC DNA]</scope>
    <source>
        <strain evidence="4 5">MJM16</strain>
    </source>
</reference>
<keyword evidence="5" id="KW-1185">Reference proteome</keyword>
<evidence type="ECO:0000256" key="2">
    <source>
        <dbReference type="ARBA" id="ARBA00022777"/>
    </source>
</evidence>
<keyword evidence="1" id="KW-0808">Transferase</keyword>
<dbReference type="InterPro" id="IPR036117">
    <property type="entry name" value="DhaL_dom_sf"/>
</dbReference>